<keyword evidence="1" id="KW-0472">Membrane</keyword>
<keyword evidence="4" id="KW-1185">Reference proteome</keyword>
<feature type="chain" id="PRO_5021445901" evidence="2">
    <location>
        <begin position="19"/>
        <end position="359"/>
    </location>
</feature>
<keyword evidence="1" id="KW-1133">Transmembrane helix</keyword>
<dbReference type="RefSeq" id="WP_135206427.1">
    <property type="nucleotide sequence ID" value="NZ_SPVF01000094.1"/>
</dbReference>
<keyword evidence="1" id="KW-0812">Transmembrane</keyword>
<gene>
    <name evidence="3" type="ORF">E4L96_06625</name>
</gene>
<evidence type="ECO:0000313" key="4">
    <source>
        <dbReference type="Proteomes" id="UP000298438"/>
    </source>
</evidence>
<proteinExistence type="predicted"/>
<dbReference type="AlphaFoldDB" id="A0A4Y9SGU7"/>
<accession>A0A4Y9SGU7</accession>
<sequence length="359" mass="38642">MRRCVLLLSVLFSTAAMAAPYQSYEIRGTRAYTASYANGVNKAGEVVGVVESEQGEQSSFVTRNGKLVLLESLGGEQGNANAINDAGIVAGTAQTHERRWHAFMHYPDGRIEDLGTLGGPGSVARAINNRGQVTGYSDTDDGHWHGFLYEDGRMTDIGTLGGRFSAPMGINNDGTVVGMSERGDGQRHAFVYTRAGGLVDIGTLGGRHSMASGINDQGLVVGTSETKDHRWHAFTWDGKTMRDLGPAIGWGNSYGAAVNSHGRIVGTYIDGLHRTFVYEAGDTRFMSAEDSLYRPTAINDEGLIVGQRVSEGKMKALMLIPSSRALPSLPIDRMIMLLAAVGLLLVALEARRQRRMGTF</sequence>
<evidence type="ECO:0000256" key="1">
    <source>
        <dbReference type="SAM" id="Phobius"/>
    </source>
</evidence>
<comment type="caution">
    <text evidence="3">The sequence shown here is derived from an EMBL/GenBank/DDBJ whole genome shotgun (WGS) entry which is preliminary data.</text>
</comment>
<organism evidence="3 4">
    <name type="scientific">Zemynaea arenosa</name>
    <dbReference type="NCBI Taxonomy" id="2561931"/>
    <lineage>
        <taxon>Bacteria</taxon>
        <taxon>Pseudomonadati</taxon>
        <taxon>Pseudomonadota</taxon>
        <taxon>Betaproteobacteria</taxon>
        <taxon>Burkholderiales</taxon>
        <taxon>Oxalobacteraceae</taxon>
        <taxon>Telluria group</taxon>
        <taxon>Zemynaea</taxon>
    </lineage>
</organism>
<dbReference type="EMBL" id="SPVF01000094">
    <property type="protein sequence ID" value="TFW23581.1"/>
    <property type="molecule type" value="Genomic_DNA"/>
</dbReference>
<feature type="signal peptide" evidence="2">
    <location>
        <begin position="1"/>
        <end position="18"/>
    </location>
</feature>
<name>A0A4Y9SGU7_9BURK</name>
<reference evidence="3 4" key="1">
    <citation type="submission" date="2019-03" db="EMBL/GenBank/DDBJ databases">
        <title>Draft Genome Sequence of Massilia arenosa sp. nov., a Novel Massilia Species Isolated from a Sandy-loam Maize Soil.</title>
        <authorList>
            <person name="Raths R."/>
            <person name="Peta V."/>
            <person name="Bucking H."/>
        </authorList>
    </citation>
    <scope>NUCLEOTIDE SEQUENCE [LARGE SCALE GENOMIC DNA]</scope>
    <source>
        <strain evidence="3 4">MC02</strain>
    </source>
</reference>
<evidence type="ECO:0000313" key="3">
    <source>
        <dbReference type="EMBL" id="TFW23581.1"/>
    </source>
</evidence>
<keyword evidence="2" id="KW-0732">Signal</keyword>
<dbReference type="OrthoDB" id="108960at2"/>
<protein>
    <submittedName>
        <fullName evidence="3">HAF repeat-containing protein</fullName>
    </submittedName>
</protein>
<dbReference type="NCBIfam" id="TIGR02913">
    <property type="entry name" value="HAF_rpt"/>
    <property type="match status" value="5"/>
</dbReference>
<dbReference type="Proteomes" id="UP000298438">
    <property type="component" value="Unassembled WGS sequence"/>
</dbReference>
<dbReference type="InterPro" id="IPR014262">
    <property type="entry name" value="HAF_rpt"/>
</dbReference>
<feature type="transmembrane region" description="Helical" evidence="1">
    <location>
        <begin position="334"/>
        <end position="350"/>
    </location>
</feature>
<evidence type="ECO:0000256" key="2">
    <source>
        <dbReference type="SAM" id="SignalP"/>
    </source>
</evidence>